<dbReference type="PANTHER" id="PTHR37953:SF1">
    <property type="entry name" value="UPF0127 PROTEIN MJ1496"/>
    <property type="match status" value="1"/>
</dbReference>
<evidence type="ECO:0000313" key="2">
    <source>
        <dbReference type="EMBL" id="MBV0902612.1"/>
    </source>
</evidence>
<dbReference type="InterPro" id="IPR038695">
    <property type="entry name" value="Saro_0823-like_sf"/>
</dbReference>
<evidence type="ECO:0000256" key="1">
    <source>
        <dbReference type="SAM" id="MobiDB-lite"/>
    </source>
</evidence>
<comment type="caution">
    <text evidence="2">The sequence shown here is derived from an EMBL/GenBank/DDBJ whole genome shotgun (WGS) entry which is preliminary data.</text>
</comment>
<name>A0AA41G1D7_9EURY</name>
<protein>
    <submittedName>
        <fullName evidence="2">DUF192 domain-containing protein</fullName>
    </submittedName>
</protein>
<sequence>MQRRLAVGIAVAAVAVVVLVGAATVLPGLWVDVVGVGEYEEGTVTVREGTATAADPTATEGATDAGTAGDSATPATTVAVRERGAGEALGTVEVRIAETGTQRFVGLSETESLGPDEGMLFVHESEETHTYVMRNMSFPLDIIFVAENGTITTIHHAPTPPEGEQYSERYSGYGKYVLEVNRGWTNRTGVTVGDHVELPAEAA</sequence>
<dbReference type="Gene3D" id="2.60.120.1140">
    <property type="entry name" value="Protein of unknown function DUF192"/>
    <property type="match status" value="1"/>
</dbReference>
<proteinExistence type="predicted"/>
<dbReference type="AlphaFoldDB" id="A0AA41G1D7"/>
<dbReference type="Proteomes" id="UP001166304">
    <property type="component" value="Unassembled WGS sequence"/>
</dbReference>
<evidence type="ECO:0000313" key="3">
    <source>
        <dbReference type="Proteomes" id="UP001166304"/>
    </source>
</evidence>
<dbReference type="EMBL" id="JAHQXE010000003">
    <property type="protein sequence ID" value="MBV0902612.1"/>
    <property type="molecule type" value="Genomic_DNA"/>
</dbReference>
<dbReference type="RefSeq" id="WP_162413248.1">
    <property type="nucleotide sequence ID" value="NZ_JAHQXE010000003.1"/>
</dbReference>
<dbReference type="PANTHER" id="PTHR37953">
    <property type="entry name" value="UPF0127 PROTEIN MJ1496"/>
    <property type="match status" value="1"/>
</dbReference>
<reference evidence="2" key="1">
    <citation type="submission" date="2021-06" db="EMBL/GenBank/DDBJ databases">
        <title>New haloarchaea isolates fom saline soil.</title>
        <authorList>
            <person name="Duran-Viseras A."/>
            <person name="Sanchez-Porro C.S."/>
            <person name="Ventosa A."/>
        </authorList>
    </citation>
    <scope>NUCLEOTIDE SEQUENCE</scope>
    <source>
        <strain evidence="2">JCM 18369</strain>
    </source>
</reference>
<feature type="region of interest" description="Disordered" evidence="1">
    <location>
        <begin position="49"/>
        <end position="73"/>
    </location>
</feature>
<dbReference type="Pfam" id="PF02643">
    <property type="entry name" value="DUF192"/>
    <property type="match status" value="1"/>
</dbReference>
<keyword evidence="3" id="KW-1185">Reference proteome</keyword>
<accession>A0AA41G1D7</accession>
<dbReference type="InterPro" id="IPR003795">
    <property type="entry name" value="DUF192"/>
</dbReference>
<organism evidence="2 3">
    <name type="scientific">Haloarcula salina</name>
    <dbReference type="NCBI Taxonomy" id="1429914"/>
    <lineage>
        <taxon>Archaea</taxon>
        <taxon>Methanobacteriati</taxon>
        <taxon>Methanobacteriota</taxon>
        <taxon>Stenosarchaea group</taxon>
        <taxon>Halobacteria</taxon>
        <taxon>Halobacteriales</taxon>
        <taxon>Haloarculaceae</taxon>
        <taxon>Haloarcula</taxon>
    </lineage>
</organism>
<gene>
    <name evidence="2" type="ORF">KTS37_12520</name>
</gene>